<feature type="chain" id="PRO_5038936885" description="Jacalin-type lectin domain-containing protein" evidence="1">
    <location>
        <begin position="19"/>
        <end position="456"/>
    </location>
</feature>
<reference evidence="3" key="1">
    <citation type="submission" date="2011-07" db="EMBL/GenBank/DDBJ databases">
        <title>Some potential microbial weathering related gene sequences of Bacillus mucilaginosus.</title>
        <authorList>
            <person name="Lian B."/>
            <person name="Xiao B."/>
        </authorList>
    </citation>
    <scope>NUCLEOTIDE SEQUENCE</scope>
    <source>
        <strain evidence="3">K02</strain>
    </source>
</reference>
<evidence type="ECO:0000313" key="3">
    <source>
        <dbReference type="EMBL" id="AFK65205.1"/>
    </source>
</evidence>
<dbReference type="SMART" id="SM00915">
    <property type="entry name" value="Jacalin"/>
    <property type="match status" value="1"/>
</dbReference>
<dbReference type="Pfam" id="PF01419">
    <property type="entry name" value="Jacalin"/>
    <property type="match status" value="1"/>
</dbReference>
<dbReference type="Gene3D" id="3.60.10.10">
    <property type="entry name" value="Endonuclease/exonuclease/phosphatase"/>
    <property type="match status" value="1"/>
</dbReference>
<dbReference type="GO" id="GO:0046856">
    <property type="term" value="P:phosphatidylinositol dephosphorylation"/>
    <property type="evidence" value="ECO:0007669"/>
    <property type="project" value="InterPro"/>
</dbReference>
<dbReference type="InterPro" id="IPR000300">
    <property type="entry name" value="IPPc"/>
</dbReference>
<dbReference type="PANTHER" id="PTHR16320">
    <property type="entry name" value="SPHINGOMYELINASE FAMILY MEMBER"/>
    <property type="match status" value="1"/>
</dbReference>
<dbReference type="GO" id="GO:0005737">
    <property type="term" value="C:cytoplasm"/>
    <property type="evidence" value="ECO:0007669"/>
    <property type="project" value="TreeGrafter"/>
</dbReference>
<organism evidence="3">
    <name type="scientific">Paenibacillus mucilaginosus K02</name>
    <dbReference type="NCBI Taxonomy" id="997761"/>
    <lineage>
        <taxon>Bacteria</taxon>
        <taxon>Bacillati</taxon>
        <taxon>Bacillota</taxon>
        <taxon>Bacilli</taxon>
        <taxon>Bacillales</taxon>
        <taxon>Paenibacillaceae</taxon>
        <taxon>Paenibacillus</taxon>
    </lineage>
</organism>
<dbReference type="SUPFAM" id="SSF56219">
    <property type="entry name" value="DNase I-like"/>
    <property type="match status" value="1"/>
</dbReference>
<dbReference type="PANTHER" id="PTHR16320:SF1">
    <property type="entry name" value="SPHINGOMYELINASE DDB_G0288017"/>
    <property type="match status" value="1"/>
</dbReference>
<name>V9IR38_9BACL</name>
<dbReference type="Gene3D" id="2.100.10.30">
    <property type="entry name" value="Jacalin-like lectin domain"/>
    <property type="match status" value="1"/>
</dbReference>
<dbReference type="GO" id="GO:0016791">
    <property type="term" value="F:phosphatase activity"/>
    <property type="evidence" value="ECO:0007669"/>
    <property type="project" value="InterPro"/>
</dbReference>
<dbReference type="Pfam" id="PF22669">
    <property type="entry name" value="Exo_endo_phos2"/>
    <property type="match status" value="1"/>
</dbReference>
<dbReference type="InterPro" id="IPR036691">
    <property type="entry name" value="Endo/exonu/phosph_ase_sf"/>
</dbReference>
<feature type="signal peptide" evidence="1">
    <location>
        <begin position="1"/>
        <end position="18"/>
    </location>
</feature>
<proteinExistence type="predicted"/>
<dbReference type="AlphaFoldDB" id="V9IR38"/>
<dbReference type="InterPro" id="IPR001229">
    <property type="entry name" value="Jacalin-like_lectin_dom"/>
</dbReference>
<dbReference type="SUPFAM" id="SSF51101">
    <property type="entry name" value="Mannose-binding lectins"/>
    <property type="match status" value="1"/>
</dbReference>
<dbReference type="InterPro" id="IPR038772">
    <property type="entry name" value="Sph/SMPD2-like"/>
</dbReference>
<dbReference type="InterPro" id="IPR036404">
    <property type="entry name" value="Jacalin-like_lectin_dom_sf"/>
</dbReference>
<evidence type="ECO:0000256" key="1">
    <source>
        <dbReference type="SAM" id="SignalP"/>
    </source>
</evidence>
<dbReference type="PROSITE" id="PS51752">
    <property type="entry name" value="JACALIN_LECTIN"/>
    <property type="match status" value="1"/>
</dbReference>
<dbReference type="GO" id="GO:0004767">
    <property type="term" value="F:sphingomyelin phosphodiesterase activity"/>
    <property type="evidence" value="ECO:0007669"/>
    <property type="project" value="InterPro"/>
</dbReference>
<protein>
    <recommendedName>
        <fullName evidence="2">Jacalin-type lectin domain-containing protein</fullName>
    </recommendedName>
</protein>
<keyword evidence="1" id="KW-0732">Signal</keyword>
<accession>V9IR38</accession>
<evidence type="ECO:0000259" key="2">
    <source>
        <dbReference type="PROSITE" id="PS51752"/>
    </source>
</evidence>
<feature type="domain" description="Jacalin-type lectin" evidence="2">
    <location>
        <begin position="312"/>
        <end position="452"/>
    </location>
</feature>
<dbReference type="EMBL" id="JN225011">
    <property type="protein sequence ID" value="AFK65205.1"/>
    <property type="molecule type" value="Genomic_DNA"/>
</dbReference>
<sequence length="456" mass="48132">MMKRTMMPWRKVLPIALAASVMLPLGMTGGPVKPAHAAAGSFDVLSYNIGGLPAILSSSADPEKYTPLIGAKLAPYEVVNVQEDFNYHASLYASDTHPYRTPTSGGAGIGSGLNTLSNYPLYDLKRVTWNKRYGLFDNGSDELTPKGFTYTQVKLADGAYIDVYNLHADANTDTLSNEARRDNLTQLAAYIEANSKGHAVLVLGDTNCRYTRSEDQLKSLFVDKLGMKDAWVEKIRGGSYPAMGSAALLGTPGSTSPDNEVVDKIFYRSGAAVSLQANTYKVEDTYFTDSTGHQLSDHYAVSANFSFSTSGLIYSDLVGGDGGTPFNFLGSSAPAASQPASVTLRGASRLDAVSMSYANGSALTSGGTGGSASSLTLGSGEYFVSALLYQNTYNGTSRVFYLELTTNQGRKVSAGEKSGTATTLTAPAGSSIAGFFGRAGDTIDKLGLVYKALPAK</sequence>